<keyword evidence="5" id="KW-0862">Zinc</keyword>
<name>A0A9P4GPS4_9PLEO</name>
<feature type="region of interest" description="Disordered" evidence="8">
    <location>
        <begin position="1"/>
        <end position="59"/>
    </location>
</feature>
<gene>
    <name evidence="10" type="ORF">K460DRAFT_91566</name>
</gene>
<feature type="domain" description="C2H2-type" evidence="9">
    <location>
        <begin position="87"/>
        <end position="110"/>
    </location>
</feature>
<protein>
    <submittedName>
        <fullName evidence="10">DNA binding regulatory protein-like protein AmdX</fullName>
    </submittedName>
</protein>
<evidence type="ECO:0000256" key="4">
    <source>
        <dbReference type="ARBA" id="ARBA00022771"/>
    </source>
</evidence>
<dbReference type="GO" id="GO:0005634">
    <property type="term" value="C:nucleus"/>
    <property type="evidence" value="ECO:0007669"/>
    <property type="project" value="UniProtKB-SubCell"/>
</dbReference>
<dbReference type="GO" id="GO:0006351">
    <property type="term" value="P:DNA-templated transcription"/>
    <property type="evidence" value="ECO:0007669"/>
    <property type="project" value="InterPro"/>
</dbReference>
<evidence type="ECO:0000256" key="8">
    <source>
        <dbReference type="SAM" id="MobiDB-lite"/>
    </source>
</evidence>
<dbReference type="Proteomes" id="UP000800039">
    <property type="component" value="Unassembled WGS sequence"/>
</dbReference>
<feature type="region of interest" description="Disordered" evidence="8">
    <location>
        <begin position="107"/>
        <end position="161"/>
    </location>
</feature>
<dbReference type="GO" id="GO:0000981">
    <property type="term" value="F:DNA-binding transcription factor activity, RNA polymerase II-specific"/>
    <property type="evidence" value="ECO:0007669"/>
    <property type="project" value="InterPro"/>
</dbReference>
<evidence type="ECO:0000256" key="3">
    <source>
        <dbReference type="ARBA" id="ARBA00022737"/>
    </source>
</evidence>
<evidence type="ECO:0000256" key="2">
    <source>
        <dbReference type="ARBA" id="ARBA00022723"/>
    </source>
</evidence>
<dbReference type="AlphaFoldDB" id="A0A9P4GPS4"/>
<evidence type="ECO:0000313" key="10">
    <source>
        <dbReference type="EMBL" id="KAF1849480.1"/>
    </source>
</evidence>
<dbReference type="InterPro" id="IPR036236">
    <property type="entry name" value="Znf_C2H2_sf"/>
</dbReference>
<evidence type="ECO:0000313" key="11">
    <source>
        <dbReference type="Proteomes" id="UP000800039"/>
    </source>
</evidence>
<dbReference type="EMBL" id="ML976615">
    <property type="protein sequence ID" value="KAF1849480.1"/>
    <property type="molecule type" value="Genomic_DNA"/>
</dbReference>
<dbReference type="InterPro" id="IPR051059">
    <property type="entry name" value="VerF-like"/>
</dbReference>
<dbReference type="CDD" id="cd12148">
    <property type="entry name" value="fungal_TF_MHR"/>
    <property type="match status" value="1"/>
</dbReference>
<dbReference type="PANTHER" id="PTHR40626:SF13">
    <property type="entry name" value="RESPIRATION FACTOR 2-RELATED"/>
    <property type="match status" value="1"/>
</dbReference>
<keyword evidence="6" id="KW-0539">Nucleus</keyword>
<dbReference type="SUPFAM" id="SSF57667">
    <property type="entry name" value="beta-beta-alpha zinc fingers"/>
    <property type="match status" value="1"/>
</dbReference>
<keyword evidence="4 7" id="KW-0863">Zinc-finger</keyword>
<comment type="subcellular location">
    <subcellularLocation>
        <location evidence="1">Nucleus</location>
    </subcellularLocation>
</comment>
<keyword evidence="11" id="KW-1185">Reference proteome</keyword>
<evidence type="ECO:0000256" key="6">
    <source>
        <dbReference type="ARBA" id="ARBA00023242"/>
    </source>
</evidence>
<keyword evidence="2" id="KW-0479">Metal-binding</keyword>
<feature type="compositionally biased region" description="Polar residues" evidence="8">
    <location>
        <begin position="1"/>
        <end position="13"/>
    </location>
</feature>
<dbReference type="SMART" id="SM00355">
    <property type="entry name" value="ZnF_C2H2"/>
    <property type="match status" value="2"/>
</dbReference>
<feature type="region of interest" description="Disordered" evidence="8">
    <location>
        <begin position="491"/>
        <end position="510"/>
    </location>
</feature>
<dbReference type="PANTHER" id="PTHR40626">
    <property type="entry name" value="MIP31509P"/>
    <property type="match status" value="1"/>
</dbReference>
<dbReference type="GO" id="GO:0000785">
    <property type="term" value="C:chromatin"/>
    <property type="evidence" value="ECO:0007669"/>
    <property type="project" value="TreeGrafter"/>
</dbReference>
<feature type="domain" description="C2H2-type" evidence="9">
    <location>
        <begin position="59"/>
        <end position="86"/>
    </location>
</feature>
<dbReference type="Pfam" id="PF00096">
    <property type="entry name" value="zf-C2H2"/>
    <property type="match status" value="2"/>
</dbReference>
<dbReference type="InterPro" id="IPR013087">
    <property type="entry name" value="Znf_C2H2_type"/>
</dbReference>
<dbReference type="GO" id="GO:0008270">
    <property type="term" value="F:zinc ion binding"/>
    <property type="evidence" value="ECO:0007669"/>
    <property type="project" value="UniProtKB-KW"/>
</dbReference>
<dbReference type="GO" id="GO:0000978">
    <property type="term" value="F:RNA polymerase II cis-regulatory region sequence-specific DNA binding"/>
    <property type="evidence" value="ECO:0007669"/>
    <property type="project" value="InterPro"/>
</dbReference>
<comment type="caution">
    <text evidence="10">The sequence shown here is derived from an EMBL/GenBank/DDBJ whole genome shotgun (WGS) entry which is preliminary data.</text>
</comment>
<evidence type="ECO:0000256" key="1">
    <source>
        <dbReference type="ARBA" id="ARBA00004123"/>
    </source>
</evidence>
<reference evidence="10" key="1">
    <citation type="submission" date="2020-01" db="EMBL/GenBank/DDBJ databases">
        <authorList>
            <consortium name="DOE Joint Genome Institute"/>
            <person name="Haridas S."/>
            <person name="Albert R."/>
            <person name="Binder M."/>
            <person name="Bloem J."/>
            <person name="Labutti K."/>
            <person name="Salamov A."/>
            <person name="Andreopoulos B."/>
            <person name="Baker S.E."/>
            <person name="Barry K."/>
            <person name="Bills G."/>
            <person name="Bluhm B.H."/>
            <person name="Cannon C."/>
            <person name="Castanera R."/>
            <person name="Culley D.E."/>
            <person name="Daum C."/>
            <person name="Ezra D."/>
            <person name="Gonzalez J.B."/>
            <person name="Henrissat B."/>
            <person name="Kuo A."/>
            <person name="Liang C."/>
            <person name="Lipzen A."/>
            <person name="Lutzoni F."/>
            <person name="Magnuson J."/>
            <person name="Mondo S."/>
            <person name="Nolan M."/>
            <person name="Ohm R."/>
            <person name="Pangilinan J."/>
            <person name="Park H.-J."/>
            <person name="Ramirez L."/>
            <person name="Alfaro M."/>
            <person name="Sun H."/>
            <person name="Tritt A."/>
            <person name="Yoshinaga Y."/>
            <person name="Zwiers L.-H."/>
            <person name="Turgeon B.G."/>
            <person name="Goodwin S.B."/>
            <person name="Spatafora J.W."/>
            <person name="Crous P.W."/>
            <person name="Grigoriev I.V."/>
        </authorList>
    </citation>
    <scope>NUCLEOTIDE SEQUENCE</scope>
    <source>
        <strain evidence="10">CBS 394.84</strain>
    </source>
</reference>
<evidence type="ECO:0000256" key="5">
    <source>
        <dbReference type="ARBA" id="ARBA00022833"/>
    </source>
</evidence>
<dbReference type="Gene3D" id="3.30.160.60">
    <property type="entry name" value="Classic Zinc Finger"/>
    <property type="match status" value="2"/>
</dbReference>
<dbReference type="FunFam" id="3.30.160.60:FF:000343">
    <property type="entry name" value="C2H2 transcription factor (AmdX)"/>
    <property type="match status" value="1"/>
</dbReference>
<organism evidence="10 11">
    <name type="scientific">Cucurbitaria berberidis CBS 394.84</name>
    <dbReference type="NCBI Taxonomy" id="1168544"/>
    <lineage>
        <taxon>Eukaryota</taxon>
        <taxon>Fungi</taxon>
        <taxon>Dikarya</taxon>
        <taxon>Ascomycota</taxon>
        <taxon>Pezizomycotina</taxon>
        <taxon>Dothideomycetes</taxon>
        <taxon>Pleosporomycetidae</taxon>
        <taxon>Pleosporales</taxon>
        <taxon>Pleosporineae</taxon>
        <taxon>Cucurbitariaceae</taxon>
        <taxon>Cucurbitaria</taxon>
    </lineage>
</organism>
<keyword evidence="3" id="KW-0677">Repeat</keyword>
<evidence type="ECO:0000259" key="9">
    <source>
        <dbReference type="PROSITE" id="PS50157"/>
    </source>
</evidence>
<dbReference type="RefSeq" id="XP_040792043.1">
    <property type="nucleotide sequence ID" value="XM_040938807.1"/>
</dbReference>
<evidence type="ECO:0000256" key="7">
    <source>
        <dbReference type="PROSITE-ProRule" id="PRU00042"/>
    </source>
</evidence>
<dbReference type="InterPro" id="IPR007219">
    <property type="entry name" value="XnlR_reg_dom"/>
</dbReference>
<sequence>MAMSQVESTSLMGSTRVLPSDDSGSSGGSSITSVQTAKPETSQPVAPFPPPKTDKPRPHVCATCQRSFARLEHLKRHERSHTKEKPFECPQCTRCFARRDLLLRHQQKLHQQGATSTRPRNARRESTTGLPPNPSGRVRKNSVSSNVGGPGGAGTPSMRPRANTISHIDPSALNSFLASHHATLPRGNGGHHQGHSHHASLSGINTSNQFDYRGMSTSVGNHGQHHGLPRLDTHLGHGLGGGLRTAPPMQGVGPDELELEKFFGSSSTINPNQLHHFNGAIGNPQSPFRQFANPFAANNPIEEDDFAWSAGLDNAMMFAGGNEGAVDESSPSAISTASQGGFSEVMLDGSGQPTSAAMWHNPLVTHANMASTAFTLDAMAPVFPELMMNSVTPQDLVADHGVQHDFYMSSPGPLSGMSPSAGIPGMPNQYFQAPMTFNSDTGSISSSSINGSARHSSVTSVSTESITESTRQALIYNLSQAMGYGLPQRKFSQPQISSPLSATPNGKNQGQVASLPSTMDIQRYVNAYIQYFHPHMPFLHIPTLSFDTPAYTYHLRTTSSFNQDGMVGGGGCLILAMAAIGALYEFEHNVAKELFEAAKKMILYYLDERRRAGLSAAVNGPNATNDSINKPPLWLVQAMLLNLIFGHNCGDRQAAEVASTHCAALVSLARAAGLDKPATPDTMTHSPRNHMNGDDVQMSNDPSLHQEPMIDSVDEHTQWIQWKKIEERKRTYFAVFSMSSLLVSAYAHAPRILNSEIRLDLPCEEDLWSVDNPQAWVAMGGPMIAQTRGLSFNAAMTYLLEASTRQSSSRIHNSYTQAFGGGQPASDSPESEIRPSTFGCFVLINALHVYIWETRQRHTGRLWKTQETEAMHAQVEPALKAWQAAWRANPNHSIERPSPFGPLSADCIPLLDLAYVRLFVNLGRAKELLWQRDFDGMANELARGVDIVAQADSPERSSSMEAGKSASPGHIVSPDLDAISHISPGHANNGFQPNQSSKRERHLRKAAFYAADSLSMADKLGATYVEYTAREIPNSSAFCTFDCAQVLAEWVATVQDRVGRFLGVLGKDDIDYTAVPAIMLLEEEDVKLLQKIADILHHADMKLAYDISSNSLPMLGGLSNLGHCGYGTKLLMVTAYMLSKAAVWPVTHVQARALESHANHINQRAENSVIAS</sequence>
<feature type="compositionally biased region" description="Polar residues" evidence="8">
    <location>
        <begin position="31"/>
        <end position="43"/>
    </location>
</feature>
<proteinExistence type="predicted"/>
<feature type="compositionally biased region" description="Low complexity" evidence="8">
    <location>
        <begin position="20"/>
        <end position="30"/>
    </location>
</feature>
<accession>A0A9P4GPS4</accession>
<dbReference type="Pfam" id="PF04082">
    <property type="entry name" value="Fungal_trans"/>
    <property type="match status" value="1"/>
</dbReference>
<dbReference type="PROSITE" id="PS50157">
    <property type="entry name" value="ZINC_FINGER_C2H2_2"/>
    <property type="match status" value="2"/>
</dbReference>
<dbReference type="GeneID" id="63856064"/>
<dbReference type="PROSITE" id="PS00028">
    <property type="entry name" value="ZINC_FINGER_C2H2_1"/>
    <property type="match status" value="2"/>
</dbReference>
<dbReference type="FunFam" id="3.30.160.60:FF:000576">
    <property type="entry name" value="C2H2 transcription factor (AmdX)"/>
    <property type="match status" value="1"/>
</dbReference>
<feature type="region of interest" description="Disordered" evidence="8">
    <location>
        <begin position="181"/>
        <end position="200"/>
    </location>
</feature>
<dbReference type="OrthoDB" id="6077919at2759"/>